<accession>A0A0M2NKG7</accession>
<keyword evidence="2" id="KW-0812">Transmembrane</keyword>
<organism evidence="3 4">
    <name type="scientific">Christensenella hongkongensis</name>
    <dbReference type="NCBI Taxonomy" id="270498"/>
    <lineage>
        <taxon>Bacteria</taxon>
        <taxon>Bacillati</taxon>
        <taxon>Bacillota</taxon>
        <taxon>Clostridia</taxon>
        <taxon>Christensenellales</taxon>
        <taxon>Christensenellaceae</taxon>
        <taxon>Christensenella</taxon>
    </lineage>
</organism>
<keyword evidence="2" id="KW-1133">Transmembrane helix</keyword>
<evidence type="ECO:0000256" key="1">
    <source>
        <dbReference type="SAM" id="MobiDB-lite"/>
    </source>
</evidence>
<feature type="compositionally biased region" description="Basic and acidic residues" evidence="1">
    <location>
        <begin position="1"/>
        <end position="25"/>
    </location>
</feature>
<dbReference type="Proteomes" id="UP000034076">
    <property type="component" value="Unassembled WGS sequence"/>
</dbReference>
<feature type="transmembrane region" description="Helical" evidence="2">
    <location>
        <begin position="34"/>
        <end position="56"/>
    </location>
</feature>
<comment type="caution">
    <text evidence="3">The sequence shown here is derived from an EMBL/GenBank/DDBJ whole genome shotgun (WGS) entry which is preliminary data.</text>
</comment>
<proteinExistence type="predicted"/>
<reference evidence="3 4" key="1">
    <citation type="submission" date="2015-04" db="EMBL/GenBank/DDBJ databases">
        <title>Draft genome sequence of bacteremic isolate Catabacter hongkongensis type strain HKU16T.</title>
        <authorList>
            <person name="Lau S.K."/>
            <person name="Teng J.L."/>
            <person name="Huang Y."/>
            <person name="Curreem S.O."/>
            <person name="Tsui S.K."/>
            <person name="Woo P.C."/>
        </authorList>
    </citation>
    <scope>NUCLEOTIDE SEQUENCE [LARGE SCALE GENOMIC DNA]</scope>
    <source>
        <strain evidence="3 4">HKU16</strain>
    </source>
</reference>
<gene>
    <name evidence="3" type="ORF">CHK_1044</name>
</gene>
<protein>
    <submittedName>
        <fullName evidence="3">NPQTN specific sortase B</fullName>
    </submittedName>
</protein>
<keyword evidence="2" id="KW-0472">Membrane</keyword>
<evidence type="ECO:0000313" key="4">
    <source>
        <dbReference type="Proteomes" id="UP000034076"/>
    </source>
</evidence>
<evidence type="ECO:0000256" key="2">
    <source>
        <dbReference type="SAM" id="Phobius"/>
    </source>
</evidence>
<sequence>MNELKDDNAQKDKGRKSGEPEERGHLTPVKKKRWLAVLLVATAAVCVTIGLIVWNVQAPPPARSIRSIRLSRIPQRLPQAAPPATFSF</sequence>
<feature type="region of interest" description="Disordered" evidence="1">
    <location>
        <begin position="1"/>
        <end position="26"/>
    </location>
</feature>
<name>A0A0M2NKG7_9FIRM</name>
<keyword evidence="4" id="KW-1185">Reference proteome</keyword>
<evidence type="ECO:0000313" key="3">
    <source>
        <dbReference type="EMBL" id="KKI51461.1"/>
    </source>
</evidence>
<dbReference type="AlphaFoldDB" id="A0A0M2NKG7"/>
<dbReference type="EMBL" id="LAYJ01000077">
    <property type="protein sequence ID" value="KKI51461.1"/>
    <property type="molecule type" value="Genomic_DNA"/>
</dbReference>